<feature type="transmembrane region" description="Helical" evidence="1">
    <location>
        <begin position="149"/>
        <end position="173"/>
    </location>
</feature>
<keyword evidence="1" id="KW-1133">Transmembrane helix</keyword>
<evidence type="ECO:0000256" key="1">
    <source>
        <dbReference type="SAM" id="Phobius"/>
    </source>
</evidence>
<keyword evidence="3" id="KW-1185">Reference proteome</keyword>
<evidence type="ECO:0000313" key="2">
    <source>
        <dbReference type="EnsemblMetazoa" id="XP_016979736.1"/>
    </source>
</evidence>
<organism evidence="4">
    <name type="scientific">Drosophila rhopaloa</name>
    <name type="common">Fruit fly</name>
    <dbReference type="NCBI Taxonomy" id="1041015"/>
    <lineage>
        <taxon>Eukaryota</taxon>
        <taxon>Metazoa</taxon>
        <taxon>Ecdysozoa</taxon>
        <taxon>Arthropoda</taxon>
        <taxon>Hexapoda</taxon>
        <taxon>Insecta</taxon>
        <taxon>Pterygota</taxon>
        <taxon>Neoptera</taxon>
        <taxon>Endopterygota</taxon>
        <taxon>Diptera</taxon>
        <taxon>Brachycera</taxon>
        <taxon>Muscomorpha</taxon>
        <taxon>Ephydroidea</taxon>
        <taxon>Drosophilidae</taxon>
        <taxon>Drosophila</taxon>
        <taxon>Sophophora</taxon>
    </lineage>
</organism>
<feature type="transmembrane region" description="Helical" evidence="1">
    <location>
        <begin position="18"/>
        <end position="36"/>
    </location>
</feature>
<proteinExistence type="predicted"/>
<accession>A0A6P4F311</accession>
<dbReference type="Proteomes" id="UP001652680">
    <property type="component" value="Unassembled WGS sequence"/>
</dbReference>
<evidence type="ECO:0000313" key="4">
    <source>
        <dbReference type="RefSeq" id="XP_016979736.1"/>
    </source>
</evidence>
<protein>
    <submittedName>
        <fullName evidence="4">Uncharacterized protein LOC108045063</fullName>
    </submittedName>
</protein>
<dbReference type="EnsemblMetazoa" id="XM_017124247.2">
    <property type="protein sequence ID" value="XP_016979736.1"/>
    <property type="gene ID" value="LOC108045063"/>
</dbReference>
<gene>
    <name evidence="4" type="primary">LOC108045063</name>
    <name evidence="2" type="synonym">108045063</name>
</gene>
<feature type="transmembrane region" description="Helical" evidence="1">
    <location>
        <begin position="86"/>
        <end position="105"/>
    </location>
</feature>
<keyword evidence="1" id="KW-0472">Membrane</keyword>
<evidence type="ECO:0000313" key="3">
    <source>
        <dbReference type="Proteomes" id="UP001652680"/>
    </source>
</evidence>
<dbReference type="RefSeq" id="XP_016979736.1">
    <property type="nucleotide sequence ID" value="XM_017124247.1"/>
</dbReference>
<reference evidence="3" key="1">
    <citation type="journal article" date="2021" name="Elife">
        <title>Highly contiguous assemblies of 101 drosophilid genomes.</title>
        <authorList>
            <person name="Kim B.Y."/>
            <person name="Wang J.R."/>
            <person name="Miller D.E."/>
            <person name="Barmina O."/>
            <person name="Delaney E."/>
            <person name="Thompson A."/>
            <person name="Comeault A.A."/>
            <person name="Peede D."/>
            <person name="D'Agostino E.R."/>
            <person name="Pelaez J."/>
            <person name="Aguilar J.M."/>
            <person name="Haji D."/>
            <person name="Matsunaga T."/>
            <person name="Armstrong E.E."/>
            <person name="Zych M."/>
            <person name="Ogawa Y."/>
            <person name="Stamenkovic-Radak M."/>
            <person name="Jelic M."/>
            <person name="Veselinovic M.S."/>
            <person name="Tanaskovic M."/>
            <person name="Eric P."/>
            <person name="Gao J.J."/>
            <person name="Katoh T.K."/>
            <person name="Toda M.J."/>
            <person name="Watabe H."/>
            <person name="Watada M."/>
            <person name="Davis J.S."/>
            <person name="Moyle L.C."/>
            <person name="Manoli G."/>
            <person name="Bertolini E."/>
            <person name="Kostal V."/>
            <person name="Hawley R.S."/>
            <person name="Takahashi A."/>
            <person name="Jones C.D."/>
            <person name="Price D.K."/>
            <person name="Whiteman N."/>
            <person name="Kopp A."/>
            <person name="Matute D.R."/>
            <person name="Petrov D.A."/>
        </authorList>
    </citation>
    <scope>NUCLEOTIDE SEQUENCE [LARGE SCALE GENOMIC DNA]</scope>
</reference>
<reference evidence="4" key="2">
    <citation type="submission" date="2025-04" db="UniProtKB">
        <authorList>
            <consortium name="RefSeq"/>
        </authorList>
    </citation>
    <scope>IDENTIFICATION</scope>
</reference>
<dbReference type="AlphaFoldDB" id="A0A6P4F311"/>
<sequence length="241" mass="28254">MPRFQNCSSELKRDLCECWLIVFFGIFVRWNQWRLLAHVPVSPLDPLYTHPVADNQRWAGLFFVSGVLMAILQYRPLYVRRCRHRIHLLMLVAEMWLMLQLAEWLDYQLWQPFLGIIRELLLALGRAQWGAWLFGHLPGVCEWLSSGDAFDAFCLISSFAIFFAALDSTAVYWRKSVNFLLLGCLPENPDLTLFIKEARQQRDLMRRMNGLPPDPSPETLISRRMCHACRQDTKIKNRRVA</sequence>
<dbReference type="OMA" id="LQWNQWH"/>
<dbReference type="GeneID" id="108045063"/>
<keyword evidence="1" id="KW-0812">Transmembrane</keyword>
<name>A0A6P4F311_DRORH</name>
<feature type="transmembrane region" description="Helical" evidence="1">
    <location>
        <begin position="56"/>
        <end position="74"/>
    </location>
</feature>
<dbReference type="OrthoDB" id="7848660at2759"/>
<reference evidence="2" key="3">
    <citation type="submission" date="2025-05" db="UniProtKB">
        <authorList>
            <consortium name="EnsemblMetazoa"/>
        </authorList>
    </citation>
    <scope>IDENTIFICATION</scope>
</reference>